<keyword evidence="4 6" id="KW-0067">ATP-binding</keyword>
<keyword evidence="2" id="KW-0813">Transport</keyword>
<dbReference type="InterPro" id="IPR003439">
    <property type="entry name" value="ABC_transporter-like_ATP-bd"/>
</dbReference>
<dbReference type="InterPro" id="IPR027417">
    <property type="entry name" value="P-loop_NTPase"/>
</dbReference>
<keyword evidence="3" id="KW-0547">Nucleotide-binding</keyword>
<dbReference type="Pfam" id="PF00005">
    <property type="entry name" value="ABC_tran"/>
    <property type="match status" value="1"/>
</dbReference>
<dbReference type="Gene3D" id="3.40.50.300">
    <property type="entry name" value="P-loop containing nucleotide triphosphate hydrolases"/>
    <property type="match status" value="1"/>
</dbReference>
<protein>
    <submittedName>
        <fullName evidence="6">ABC transporter ATP-binding protein</fullName>
    </submittedName>
</protein>
<feature type="domain" description="ABC transporter" evidence="5">
    <location>
        <begin position="6"/>
        <end position="268"/>
    </location>
</feature>
<gene>
    <name evidence="6" type="ORF">ACFQBQ_02825</name>
</gene>
<dbReference type="SUPFAM" id="SSF52540">
    <property type="entry name" value="P-loop containing nucleoside triphosphate hydrolases"/>
    <property type="match status" value="1"/>
</dbReference>
<name>A0ABW1Z5X4_9BACT</name>
<proteinExistence type="inferred from homology"/>
<dbReference type="Proteomes" id="UP001596391">
    <property type="component" value="Unassembled WGS sequence"/>
</dbReference>
<comment type="caution">
    <text evidence="6">The sequence shown here is derived from an EMBL/GenBank/DDBJ whole genome shotgun (WGS) entry which is preliminary data.</text>
</comment>
<evidence type="ECO:0000256" key="1">
    <source>
        <dbReference type="ARBA" id="ARBA00005417"/>
    </source>
</evidence>
<sequence length="281" mass="31184">MSQPIVDLEHVFVARGASVILNDVSLRIERGEHVVILGPNGCGKSTLLKTLTCELYPLSLSEDSAERLLGTRTPPKTRVEIMGRQRWDLIELKRRMGVVSAELPGKPTLTTSGYDAILTGFFSASTLWPNLTVTEEMRAKAEDILKLVGAEKLRDKHVGEMSAGQTRRVMIGRAIAGNRGVGESSDPKMLLLDEPTNALDLAAQQDLRELMQQLAEQGTAILLITHHIADILPEMHRIVMMRDGRIIEDGAKDALLNESQLSELFGRRIFMSERDGFFNAW</sequence>
<dbReference type="InterPro" id="IPR050153">
    <property type="entry name" value="Metal_Ion_Import_ABC"/>
</dbReference>
<evidence type="ECO:0000256" key="2">
    <source>
        <dbReference type="ARBA" id="ARBA00022448"/>
    </source>
</evidence>
<evidence type="ECO:0000313" key="6">
    <source>
        <dbReference type="EMBL" id="MFC6644539.1"/>
    </source>
</evidence>
<dbReference type="SMART" id="SM00382">
    <property type="entry name" value="AAA"/>
    <property type="match status" value="1"/>
</dbReference>
<dbReference type="EMBL" id="JBHSWI010000001">
    <property type="protein sequence ID" value="MFC6644539.1"/>
    <property type="molecule type" value="Genomic_DNA"/>
</dbReference>
<accession>A0ABW1Z5X4</accession>
<reference evidence="7" key="1">
    <citation type="journal article" date="2019" name="Int. J. Syst. Evol. Microbiol.">
        <title>The Global Catalogue of Microorganisms (GCM) 10K type strain sequencing project: providing services to taxonomists for standard genome sequencing and annotation.</title>
        <authorList>
            <consortium name="The Broad Institute Genomics Platform"/>
            <consortium name="The Broad Institute Genome Sequencing Center for Infectious Disease"/>
            <person name="Wu L."/>
            <person name="Ma J."/>
        </authorList>
    </citation>
    <scope>NUCLEOTIDE SEQUENCE [LARGE SCALE GENOMIC DNA]</scope>
    <source>
        <strain evidence="7">CGMCC 1.16026</strain>
    </source>
</reference>
<evidence type="ECO:0000256" key="4">
    <source>
        <dbReference type="ARBA" id="ARBA00022840"/>
    </source>
</evidence>
<evidence type="ECO:0000259" key="5">
    <source>
        <dbReference type="PROSITE" id="PS50893"/>
    </source>
</evidence>
<dbReference type="PANTHER" id="PTHR42734:SF17">
    <property type="entry name" value="METAL TRANSPORT SYSTEM ATP-BINDING PROTEIN TM_0124-RELATED"/>
    <property type="match status" value="1"/>
</dbReference>
<dbReference type="RefSeq" id="WP_263372470.1">
    <property type="nucleotide sequence ID" value="NZ_JAGSYD010000005.1"/>
</dbReference>
<dbReference type="PANTHER" id="PTHR42734">
    <property type="entry name" value="METAL TRANSPORT SYSTEM ATP-BINDING PROTEIN TM_0124-RELATED"/>
    <property type="match status" value="1"/>
</dbReference>
<evidence type="ECO:0000256" key="3">
    <source>
        <dbReference type="ARBA" id="ARBA00022741"/>
    </source>
</evidence>
<dbReference type="GO" id="GO:0005524">
    <property type="term" value="F:ATP binding"/>
    <property type="evidence" value="ECO:0007669"/>
    <property type="project" value="UniProtKB-KW"/>
</dbReference>
<organism evidence="6 7">
    <name type="scientific">Granulicella cerasi</name>
    <dbReference type="NCBI Taxonomy" id="741063"/>
    <lineage>
        <taxon>Bacteria</taxon>
        <taxon>Pseudomonadati</taxon>
        <taxon>Acidobacteriota</taxon>
        <taxon>Terriglobia</taxon>
        <taxon>Terriglobales</taxon>
        <taxon>Acidobacteriaceae</taxon>
        <taxon>Granulicella</taxon>
    </lineage>
</organism>
<dbReference type="PROSITE" id="PS50893">
    <property type="entry name" value="ABC_TRANSPORTER_2"/>
    <property type="match status" value="1"/>
</dbReference>
<evidence type="ECO:0000313" key="7">
    <source>
        <dbReference type="Proteomes" id="UP001596391"/>
    </source>
</evidence>
<comment type="similarity">
    <text evidence="1">Belongs to the ABC transporter superfamily.</text>
</comment>
<dbReference type="InterPro" id="IPR003593">
    <property type="entry name" value="AAA+_ATPase"/>
</dbReference>
<keyword evidence="7" id="KW-1185">Reference proteome</keyword>